<dbReference type="PANTHER" id="PTHR43318">
    <property type="entry name" value="UDP-N-ACETYLGLUCOSAMINE 4,6-DEHYDRATASE"/>
    <property type="match status" value="1"/>
</dbReference>
<keyword evidence="3" id="KW-0472">Membrane</keyword>
<dbReference type="InterPro" id="IPR003869">
    <property type="entry name" value="Polysac_CapD-like"/>
</dbReference>
<feature type="region of interest" description="Disordered" evidence="2">
    <location>
        <begin position="595"/>
        <end position="640"/>
    </location>
</feature>
<feature type="domain" description="Polysaccharide biosynthesis protein CapD-like" evidence="4">
    <location>
        <begin position="273"/>
        <end position="549"/>
    </location>
</feature>
<feature type="transmembrane region" description="Helical" evidence="3">
    <location>
        <begin position="33"/>
        <end position="55"/>
    </location>
</feature>
<dbReference type="CDD" id="cd05237">
    <property type="entry name" value="UDP_invert_4-6DH_SDR_e"/>
    <property type="match status" value="1"/>
</dbReference>
<dbReference type="SUPFAM" id="SSF51735">
    <property type="entry name" value="NAD(P)-binding Rossmann-fold domains"/>
    <property type="match status" value="2"/>
</dbReference>
<comment type="caution">
    <text evidence="5">The sequence shown here is derived from an EMBL/GenBank/DDBJ whole genome shotgun (WGS) entry which is preliminary data.</text>
</comment>
<comment type="similarity">
    <text evidence="1">Belongs to the polysaccharide synthase family.</text>
</comment>
<keyword evidence="6" id="KW-1185">Reference proteome</keyword>
<dbReference type="Pfam" id="PF13727">
    <property type="entry name" value="CoA_binding_3"/>
    <property type="match status" value="1"/>
</dbReference>
<keyword evidence="3" id="KW-0812">Transmembrane</keyword>
<organism evidence="5 6">
    <name type="scientific">Nocardioides flavus</name>
    <name type="common">ex Wang et al. 2016</name>
    <dbReference type="NCBI Taxonomy" id="2058780"/>
    <lineage>
        <taxon>Bacteria</taxon>
        <taxon>Bacillati</taxon>
        <taxon>Actinomycetota</taxon>
        <taxon>Actinomycetes</taxon>
        <taxon>Propionibacteriales</taxon>
        <taxon>Nocardioidaceae</taxon>
        <taxon>Nocardioides</taxon>
    </lineage>
</organism>
<sequence length="640" mass="69053">MLMALDALALAAAYFFGVVVRYDTVPPEIWRNAALVATAAIGLHWLFGMLGRVYLGRVGVATNEETLVLSSAAFAAGGIVFVANAWVDPYWVARSLPVTATFLALSAMIATRAAWRRLTLRLGLVSTVEGQPTIVVGAGASGARLVHSMRSHPDAGLRPVGFLDDDRWMRKRRHFGVPVLGTVADLERVVRATGATTVVVAIPSASKELIKAVVECCTELNVTAKVLPSFAETFASKADVRDVRDVDMRDLLGRAAIDTDLGAIAGYVTGKRVLVTGAGGSIGSELCRQLHRFSPAELIMLDRDESALHGVQLSIHGRALLDSPDVVLNDIRDEVALRRVFEDRRPEVVFHAAALKHLPMLEQYPHEAMKTNVLGTANVLEAANAVGVTTFVNISTDKAADPTSVLGYSKRAAERLTADMSRRAEGAYLSVRFGNVLGSRGSVLHTFTAQIEAGGPVTVVHPEVTRYFMTVEEAVQLVIQAGAIGEDGEVMILDMGEPVRIVDMAQQLIAMSGKDIEIVYTGLRDGEKLHEELFGAAESDERSKHPLVSHAHVQPLSVDVVRSFDLGAAHHLGLLQAFEDWVHLRDPGMPVLHAEGASAVPRSERDEQHSVDLRRGSDGRASQAERSGHRPLDRHVRGVG</sequence>
<evidence type="ECO:0000256" key="1">
    <source>
        <dbReference type="ARBA" id="ARBA00007430"/>
    </source>
</evidence>
<dbReference type="PANTHER" id="PTHR43318:SF1">
    <property type="entry name" value="POLYSACCHARIDE BIOSYNTHESIS PROTEIN EPSC-RELATED"/>
    <property type="match status" value="1"/>
</dbReference>
<evidence type="ECO:0000256" key="3">
    <source>
        <dbReference type="SAM" id="Phobius"/>
    </source>
</evidence>
<proteinExistence type="inferred from homology"/>
<reference evidence="6" key="1">
    <citation type="journal article" date="2019" name="Int. J. Syst. Evol. Microbiol.">
        <title>The Global Catalogue of Microorganisms (GCM) 10K type strain sequencing project: providing services to taxonomists for standard genome sequencing and annotation.</title>
        <authorList>
            <consortium name="The Broad Institute Genomics Platform"/>
            <consortium name="The Broad Institute Genome Sequencing Center for Infectious Disease"/>
            <person name="Wu L."/>
            <person name="Ma J."/>
        </authorList>
    </citation>
    <scope>NUCLEOTIDE SEQUENCE [LARGE SCALE GENOMIC DNA]</scope>
    <source>
        <strain evidence="6">CGMCC 1.12791</strain>
    </source>
</reference>
<dbReference type="EMBL" id="BNAD01000001">
    <property type="protein sequence ID" value="GHE14968.1"/>
    <property type="molecule type" value="Genomic_DNA"/>
</dbReference>
<name>A0ABQ3HFJ0_9ACTN</name>
<gene>
    <name evidence="5" type="ORF">GCM10011376_00990</name>
</gene>
<dbReference type="InterPro" id="IPR036291">
    <property type="entry name" value="NAD(P)-bd_dom_sf"/>
</dbReference>
<evidence type="ECO:0000256" key="2">
    <source>
        <dbReference type="SAM" id="MobiDB-lite"/>
    </source>
</evidence>
<evidence type="ECO:0000259" key="4">
    <source>
        <dbReference type="Pfam" id="PF02719"/>
    </source>
</evidence>
<accession>A0ABQ3HFJ0</accession>
<dbReference type="Gene3D" id="3.40.50.720">
    <property type="entry name" value="NAD(P)-binding Rossmann-like Domain"/>
    <property type="match status" value="2"/>
</dbReference>
<evidence type="ECO:0000313" key="6">
    <source>
        <dbReference type="Proteomes" id="UP000597341"/>
    </source>
</evidence>
<feature type="compositionally biased region" description="Basic and acidic residues" evidence="2">
    <location>
        <begin position="626"/>
        <end position="640"/>
    </location>
</feature>
<dbReference type="InterPro" id="IPR051203">
    <property type="entry name" value="Polysaccharide_Synthase-Rel"/>
</dbReference>
<dbReference type="Pfam" id="PF02719">
    <property type="entry name" value="Polysacc_synt_2"/>
    <property type="match status" value="1"/>
</dbReference>
<feature type="transmembrane region" description="Helical" evidence="3">
    <location>
        <begin position="93"/>
        <end position="115"/>
    </location>
</feature>
<feature type="transmembrane region" description="Helical" evidence="3">
    <location>
        <begin position="67"/>
        <end position="87"/>
    </location>
</feature>
<dbReference type="Proteomes" id="UP000597341">
    <property type="component" value="Unassembled WGS sequence"/>
</dbReference>
<keyword evidence="3" id="KW-1133">Transmembrane helix</keyword>
<protein>
    <submittedName>
        <fullName evidence="5">dTDP-glucose 4,6-dehydratase</fullName>
    </submittedName>
</protein>
<evidence type="ECO:0000313" key="5">
    <source>
        <dbReference type="EMBL" id="GHE14968.1"/>
    </source>
</evidence>
<feature type="compositionally biased region" description="Basic and acidic residues" evidence="2">
    <location>
        <begin position="602"/>
        <end position="618"/>
    </location>
</feature>